<keyword evidence="3" id="KW-1185">Reference proteome</keyword>
<dbReference type="EMBL" id="FTOD01000002">
    <property type="protein sequence ID" value="SIS49420.1"/>
    <property type="molecule type" value="Genomic_DNA"/>
</dbReference>
<proteinExistence type="predicted"/>
<dbReference type="SUPFAM" id="SSF51735">
    <property type="entry name" value="NAD(P)-binding Rossmann-fold domains"/>
    <property type="match status" value="1"/>
</dbReference>
<dbReference type="RefSeq" id="WP_234992538.1">
    <property type="nucleotide sequence ID" value="NZ_CP048103.1"/>
</dbReference>
<accession>A0A1N7JJE8</accession>
<evidence type="ECO:0000313" key="2">
    <source>
        <dbReference type="EMBL" id="SIS49420.1"/>
    </source>
</evidence>
<gene>
    <name evidence="2" type="ORF">SAMN05421790_102162</name>
</gene>
<evidence type="ECO:0000259" key="1">
    <source>
        <dbReference type="Pfam" id="PF26370"/>
    </source>
</evidence>
<protein>
    <submittedName>
        <fullName evidence="2">L-erythro-3,5-diaminohexanoate dehydrogenase</fullName>
    </submittedName>
</protein>
<dbReference type="AlphaFoldDB" id="A0A1N7JJE8"/>
<feature type="domain" description="L-erythro-3,5-diaminohexanoate dehydrogenase N-terminal" evidence="1">
    <location>
        <begin position="16"/>
        <end position="162"/>
    </location>
</feature>
<name>A0A1N7JJE8_9BACL</name>
<dbReference type="Pfam" id="PF26370">
    <property type="entry name" value="KDD_N"/>
    <property type="match status" value="1"/>
</dbReference>
<dbReference type="InterPro" id="IPR036291">
    <property type="entry name" value="NAD(P)-bd_dom_sf"/>
</dbReference>
<organism evidence="2 3">
    <name type="scientific">Kroppenstedtia eburnea</name>
    <dbReference type="NCBI Taxonomy" id="714067"/>
    <lineage>
        <taxon>Bacteria</taxon>
        <taxon>Bacillati</taxon>
        <taxon>Bacillota</taxon>
        <taxon>Bacilli</taxon>
        <taxon>Bacillales</taxon>
        <taxon>Thermoactinomycetaceae</taxon>
        <taxon>Kroppenstedtia</taxon>
    </lineage>
</organism>
<evidence type="ECO:0000313" key="3">
    <source>
        <dbReference type="Proteomes" id="UP000186795"/>
    </source>
</evidence>
<sequence>MEGRNSQQKGHRFGLHRVLEPEGLLPQPAWRLDPRPVCHDNELLIDAIRLNIDSASFNQLKEEAGGDPDGVKKRILEIVRERGKMHNPVTGSGGMMIGQVAEVGSAFPDRKIRPGDRIATLVSLSLTPLVLDSIQSVDLATGQVEVRGQAVLFASGPFAVLPEDLPENLSLAVLDVCGAPAQAARLVKSGQRVTVLGAGGKSGLLTLYQARKQAGRDGFVLALESRESACGELRSLGLADQVIQVDARDPVAVLEAVETATEGRLSDLTFNCVNVPDTELSAVLATRDGGIVYYFSTAVRFTQAALGAEGLGKDVHMMIGNGFAPGHADLALNILRESPELRELFASRYRVTTG</sequence>
<dbReference type="Proteomes" id="UP000186795">
    <property type="component" value="Unassembled WGS sequence"/>
</dbReference>
<dbReference type="Gene3D" id="3.90.180.10">
    <property type="entry name" value="Medium-chain alcohol dehydrogenases, catalytic domain"/>
    <property type="match status" value="1"/>
</dbReference>
<dbReference type="InterPro" id="IPR058932">
    <property type="entry name" value="KDD_N"/>
</dbReference>
<reference evidence="3" key="1">
    <citation type="submission" date="2017-01" db="EMBL/GenBank/DDBJ databases">
        <authorList>
            <person name="Varghese N."/>
            <person name="Submissions S."/>
        </authorList>
    </citation>
    <scope>NUCLEOTIDE SEQUENCE [LARGE SCALE GENOMIC DNA]</scope>
    <source>
        <strain evidence="3">DSM 45196</strain>
    </source>
</reference>